<dbReference type="Gene3D" id="3.30.565.10">
    <property type="entry name" value="Histidine kinase-like ATPase, C-terminal domain"/>
    <property type="match status" value="1"/>
</dbReference>
<keyword evidence="9" id="KW-0175">Coiled coil</keyword>
<dbReference type="Pfam" id="PF00072">
    <property type="entry name" value="Response_reg"/>
    <property type="match status" value="1"/>
</dbReference>
<keyword evidence="10" id="KW-1133">Transmembrane helix</keyword>
<dbReference type="Gene3D" id="1.10.287.130">
    <property type="match status" value="1"/>
</dbReference>
<keyword evidence="6 14" id="KW-0418">Kinase</keyword>
<dbReference type="Proteomes" id="UP000662703">
    <property type="component" value="Unassembled WGS sequence"/>
</dbReference>
<dbReference type="PRINTS" id="PR00344">
    <property type="entry name" value="BCTRLSENSOR"/>
</dbReference>
<dbReference type="GO" id="GO:0016301">
    <property type="term" value="F:kinase activity"/>
    <property type="evidence" value="ECO:0007669"/>
    <property type="project" value="UniProtKB-KW"/>
</dbReference>
<evidence type="ECO:0000256" key="3">
    <source>
        <dbReference type="ARBA" id="ARBA00012438"/>
    </source>
</evidence>
<dbReference type="CDD" id="cd17546">
    <property type="entry name" value="REC_hyHK_CKI1_RcsC-like"/>
    <property type="match status" value="1"/>
</dbReference>
<evidence type="ECO:0000256" key="5">
    <source>
        <dbReference type="ARBA" id="ARBA00022679"/>
    </source>
</evidence>
<evidence type="ECO:0000313" key="15">
    <source>
        <dbReference type="Proteomes" id="UP000662703"/>
    </source>
</evidence>
<proteinExistence type="predicted"/>
<protein>
    <recommendedName>
        <fullName evidence="3">histidine kinase</fullName>
        <ecNumber evidence="3">2.7.13.3</ecNumber>
    </recommendedName>
</protein>
<dbReference type="InterPro" id="IPR004358">
    <property type="entry name" value="Sig_transdc_His_kin-like_C"/>
</dbReference>
<evidence type="ECO:0000259" key="11">
    <source>
        <dbReference type="PROSITE" id="PS50109"/>
    </source>
</evidence>
<evidence type="ECO:0000256" key="4">
    <source>
        <dbReference type="ARBA" id="ARBA00022553"/>
    </source>
</evidence>
<evidence type="ECO:0000256" key="8">
    <source>
        <dbReference type="PROSITE-ProRule" id="PRU00169"/>
    </source>
</evidence>
<dbReference type="InterPro" id="IPR036097">
    <property type="entry name" value="HisK_dim/P_sf"/>
</dbReference>
<keyword evidence="15" id="KW-1185">Reference proteome</keyword>
<dbReference type="InterPro" id="IPR005467">
    <property type="entry name" value="His_kinase_dom"/>
</dbReference>
<dbReference type="InterPro" id="IPR003594">
    <property type="entry name" value="HATPase_dom"/>
</dbReference>
<feature type="modified residue" description="4-aspartylphosphate" evidence="8">
    <location>
        <position position="552"/>
    </location>
</feature>
<dbReference type="Gene3D" id="3.40.50.2300">
    <property type="match status" value="1"/>
</dbReference>
<dbReference type="PROSITE" id="PS50885">
    <property type="entry name" value="HAMP"/>
    <property type="match status" value="1"/>
</dbReference>
<name>A0ABS0AYG6_9GAMM</name>
<dbReference type="InterPro" id="IPR003660">
    <property type="entry name" value="HAMP_dom"/>
</dbReference>
<dbReference type="PANTHER" id="PTHR45339">
    <property type="entry name" value="HYBRID SIGNAL TRANSDUCTION HISTIDINE KINASE J"/>
    <property type="match status" value="1"/>
</dbReference>
<comment type="caution">
    <text evidence="14">The sequence shown here is derived from an EMBL/GenBank/DDBJ whole genome shotgun (WGS) entry which is preliminary data.</text>
</comment>
<keyword evidence="4 8" id="KW-0597">Phosphoprotein</keyword>
<feature type="coiled-coil region" evidence="9">
    <location>
        <begin position="212"/>
        <end position="253"/>
    </location>
</feature>
<feature type="domain" description="HAMP" evidence="13">
    <location>
        <begin position="179"/>
        <end position="231"/>
    </location>
</feature>
<dbReference type="CDD" id="cd16922">
    <property type="entry name" value="HATPase_EvgS-ArcB-TorS-like"/>
    <property type="match status" value="1"/>
</dbReference>
<evidence type="ECO:0000259" key="12">
    <source>
        <dbReference type="PROSITE" id="PS50110"/>
    </source>
</evidence>
<dbReference type="SUPFAM" id="SSF55874">
    <property type="entry name" value="ATPase domain of HSP90 chaperone/DNA topoisomerase II/histidine kinase"/>
    <property type="match status" value="1"/>
</dbReference>
<sequence length="625" mass="68990">MRLTGGIRRQLQWLGVIPALIMLVLVLVALTWQRFQDADNEVRQLGGFLAQQMAAGAEYGVLSGNIDDLRRQARMVLERPDVRYVAFLGENGEPLLRAGESRDDTGAVLAFHAGIYRQPALTGGGLDTADGEPARIGEVVLGLSRGRILARQKEILVASLLPALLAVVVGLLIARYLARRIAEPVSHLSRLVRVIRGGDYQARGTRPLEGELADLQTNINDLAAGLEQAREDQQNAIAELRDAHRQAQQASQAKSDFLAMMSHELRTPMNGVLGMLQLLETTRQNDEQREYTEAALESTGHLLEVINDILDFSRIEAGRMEVEQTFFAPVPLLNNCVGTFRYLAREKGLFLRLEGAACLADLEIRSDPTRLRQILSNLISNAVKFTDAGGIRVQVSICDQHQDMIDLAIDVRDTGIGISPEQREKLFRAFSQVDSSASRRFGGTGLGLVIARRLARILGGDLTLISEPGEGSCFTLSLRVRTRPAVLTETNQRERRPERLRGRVLLVEDNEVNRLVARRMLEHLGLEVATAGDGASALALAGEQHFDCILMDVQMPIMDGLEATRALRRRERENGRDPVPIVALTANAMFEERQRCLAAGMDAHLAKPFRRNLLANLLSRFLPAA</sequence>
<dbReference type="SMART" id="SM00387">
    <property type="entry name" value="HATPase_c"/>
    <property type="match status" value="1"/>
</dbReference>
<dbReference type="Gene3D" id="6.10.340.10">
    <property type="match status" value="1"/>
</dbReference>
<dbReference type="SMART" id="SM00448">
    <property type="entry name" value="REC"/>
    <property type="match status" value="1"/>
</dbReference>
<dbReference type="SUPFAM" id="SSF47384">
    <property type="entry name" value="Homodimeric domain of signal transducing histidine kinase"/>
    <property type="match status" value="1"/>
</dbReference>
<organism evidence="14 15">
    <name type="scientific">Alloalcanivorax profundimaris</name>
    <dbReference type="NCBI Taxonomy" id="2735259"/>
    <lineage>
        <taxon>Bacteria</taxon>
        <taxon>Pseudomonadati</taxon>
        <taxon>Pseudomonadota</taxon>
        <taxon>Gammaproteobacteria</taxon>
        <taxon>Oceanospirillales</taxon>
        <taxon>Alcanivoracaceae</taxon>
        <taxon>Alloalcanivorax</taxon>
    </lineage>
</organism>
<feature type="domain" description="Response regulatory" evidence="12">
    <location>
        <begin position="503"/>
        <end position="622"/>
    </location>
</feature>
<dbReference type="SUPFAM" id="SSF52172">
    <property type="entry name" value="CheY-like"/>
    <property type="match status" value="1"/>
</dbReference>
<evidence type="ECO:0000256" key="6">
    <source>
        <dbReference type="ARBA" id="ARBA00022777"/>
    </source>
</evidence>
<dbReference type="CDD" id="cd00082">
    <property type="entry name" value="HisKA"/>
    <property type="match status" value="1"/>
</dbReference>
<keyword evidence="7" id="KW-0902">Two-component regulatory system</keyword>
<dbReference type="PROSITE" id="PS50109">
    <property type="entry name" value="HIS_KIN"/>
    <property type="match status" value="1"/>
</dbReference>
<comment type="catalytic activity">
    <reaction evidence="1">
        <text>ATP + protein L-histidine = ADP + protein N-phospho-L-histidine.</text>
        <dbReference type="EC" id="2.7.13.3"/>
    </reaction>
</comment>
<dbReference type="InterPro" id="IPR011006">
    <property type="entry name" value="CheY-like_superfamily"/>
</dbReference>
<dbReference type="InterPro" id="IPR003661">
    <property type="entry name" value="HisK_dim/P_dom"/>
</dbReference>
<accession>A0ABS0AYG6</accession>
<dbReference type="Pfam" id="PF02518">
    <property type="entry name" value="HATPase_c"/>
    <property type="match status" value="1"/>
</dbReference>
<reference evidence="14 15" key="1">
    <citation type="submission" date="2012-09" db="EMBL/GenBank/DDBJ databases">
        <title>Genome Sequence of alkane-degrading Bacterium Alcanivorax sp. 521-1.</title>
        <authorList>
            <person name="Lai Q."/>
            <person name="Shao Z."/>
        </authorList>
    </citation>
    <scope>NUCLEOTIDE SEQUENCE [LARGE SCALE GENOMIC DNA]</scope>
    <source>
        <strain evidence="14 15">521-1</strain>
    </source>
</reference>
<feature type="transmembrane region" description="Helical" evidence="10">
    <location>
        <begin position="155"/>
        <end position="178"/>
    </location>
</feature>
<dbReference type="InterPro" id="IPR036890">
    <property type="entry name" value="HATPase_C_sf"/>
</dbReference>
<keyword evidence="10" id="KW-0812">Transmembrane</keyword>
<dbReference type="InterPro" id="IPR001789">
    <property type="entry name" value="Sig_transdc_resp-reg_receiver"/>
</dbReference>
<evidence type="ECO:0000256" key="10">
    <source>
        <dbReference type="SAM" id="Phobius"/>
    </source>
</evidence>
<dbReference type="Pfam" id="PF00512">
    <property type="entry name" value="HisKA"/>
    <property type="match status" value="1"/>
</dbReference>
<comment type="subcellular location">
    <subcellularLocation>
        <location evidence="2">Membrane</location>
    </subcellularLocation>
</comment>
<dbReference type="PANTHER" id="PTHR45339:SF1">
    <property type="entry name" value="HYBRID SIGNAL TRANSDUCTION HISTIDINE KINASE J"/>
    <property type="match status" value="1"/>
</dbReference>
<dbReference type="PROSITE" id="PS50110">
    <property type="entry name" value="RESPONSE_REGULATORY"/>
    <property type="match status" value="1"/>
</dbReference>
<dbReference type="RefSeq" id="WP_194866323.1">
    <property type="nucleotide sequence ID" value="NZ_ARXX01000092.1"/>
</dbReference>
<gene>
    <name evidence="14" type="ORF">Y5W_03639</name>
</gene>
<evidence type="ECO:0000256" key="9">
    <source>
        <dbReference type="SAM" id="Coils"/>
    </source>
</evidence>
<feature type="domain" description="Histidine kinase" evidence="11">
    <location>
        <begin position="260"/>
        <end position="482"/>
    </location>
</feature>
<evidence type="ECO:0000256" key="7">
    <source>
        <dbReference type="ARBA" id="ARBA00023012"/>
    </source>
</evidence>
<evidence type="ECO:0000259" key="13">
    <source>
        <dbReference type="PROSITE" id="PS50885"/>
    </source>
</evidence>
<evidence type="ECO:0000256" key="1">
    <source>
        <dbReference type="ARBA" id="ARBA00000085"/>
    </source>
</evidence>
<keyword evidence="5" id="KW-0808">Transferase</keyword>
<dbReference type="SMART" id="SM00388">
    <property type="entry name" value="HisKA"/>
    <property type="match status" value="1"/>
</dbReference>
<dbReference type="EMBL" id="ARXX01000092">
    <property type="protein sequence ID" value="MBF5058345.1"/>
    <property type="molecule type" value="Genomic_DNA"/>
</dbReference>
<keyword evidence="10" id="KW-0472">Membrane</keyword>
<evidence type="ECO:0000256" key="2">
    <source>
        <dbReference type="ARBA" id="ARBA00004370"/>
    </source>
</evidence>
<feature type="transmembrane region" description="Helical" evidence="10">
    <location>
        <begin position="12"/>
        <end position="32"/>
    </location>
</feature>
<evidence type="ECO:0000313" key="14">
    <source>
        <dbReference type="EMBL" id="MBF5058345.1"/>
    </source>
</evidence>
<dbReference type="EC" id="2.7.13.3" evidence="3"/>